<accession>A0ABT9V5Y3</accession>
<dbReference type="InterPro" id="IPR003791">
    <property type="entry name" value="UPF0178"/>
</dbReference>
<dbReference type="PANTHER" id="PTHR35146:SF1">
    <property type="entry name" value="UPF0178 PROTEIN YAII"/>
    <property type="match status" value="1"/>
</dbReference>
<gene>
    <name evidence="3" type="ORF">J2S07_002669</name>
</gene>
<evidence type="ECO:0000313" key="4">
    <source>
        <dbReference type="Proteomes" id="UP001231362"/>
    </source>
</evidence>
<dbReference type="RefSeq" id="WP_307150866.1">
    <property type="nucleotide sequence ID" value="NZ_JAUSTU010000012.1"/>
</dbReference>
<dbReference type="CDD" id="cd18720">
    <property type="entry name" value="PIN_YqxD-like"/>
    <property type="match status" value="1"/>
</dbReference>
<protein>
    <recommendedName>
        <fullName evidence="2">UPF0178 protein J2S07_002669</fullName>
    </recommendedName>
</protein>
<evidence type="ECO:0000313" key="3">
    <source>
        <dbReference type="EMBL" id="MDQ0156349.1"/>
    </source>
</evidence>
<comment type="similarity">
    <text evidence="1 2">Belongs to the UPF0178 family.</text>
</comment>
<proteinExistence type="inferred from homology"/>
<organism evidence="3 4">
    <name type="scientific">Anoxybacillus andreesenii</name>
    <dbReference type="NCBI Taxonomy" id="1325932"/>
    <lineage>
        <taxon>Bacteria</taxon>
        <taxon>Bacillati</taxon>
        <taxon>Bacillota</taxon>
        <taxon>Bacilli</taxon>
        <taxon>Bacillales</taxon>
        <taxon>Anoxybacillaceae</taxon>
        <taxon>Anoxybacillus</taxon>
    </lineage>
</organism>
<evidence type="ECO:0000256" key="2">
    <source>
        <dbReference type="HAMAP-Rule" id="MF_00489"/>
    </source>
</evidence>
<reference evidence="3 4" key="1">
    <citation type="submission" date="2023-07" db="EMBL/GenBank/DDBJ databases">
        <title>Genomic Encyclopedia of Type Strains, Phase IV (KMG-IV): sequencing the most valuable type-strain genomes for metagenomic binning, comparative biology and taxonomic classification.</title>
        <authorList>
            <person name="Goeker M."/>
        </authorList>
    </citation>
    <scope>NUCLEOTIDE SEQUENCE [LARGE SCALE GENOMIC DNA]</scope>
    <source>
        <strain evidence="3 4">DSM 23948</strain>
    </source>
</reference>
<dbReference type="Proteomes" id="UP001231362">
    <property type="component" value="Unassembled WGS sequence"/>
</dbReference>
<dbReference type="HAMAP" id="MF_00489">
    <property type="entry name" value="UPF0178"/>
    <property type="match status" value="1"/>
</dbReference>
<dbReference type="EMBL" id="JAUSTU010000012">
    <property type="protein sequence ID" value="MDQ0156349.1"/>
    <property type="molecule type" value="Genomic_DNA"/>
</dbReference>
<sequence>MVDADSCPVKEEIVEITLDFGIDVVFVASYNHVPNEPLGGVWHFVDSDKEAADLFIMNHVNANDVVVTQDIGLASTLLSKKVHVLNPRGIPYEEKDIESALHMRYLSAKARRQGKYGKGPKPFTSEDRIQFQKNFIKILSKIKGIPSFLTNNS</sequence>
<name>A0ABT9V5Y3_9BACL</name>
<keyword evidence="4" id="KW-1185">Reference proteome</keyword>
<dbReference type="NCBIfam" id="NF001095">
    <property type="entry name" value="PRK00124.1"/>
    <property type="match status" value="1"/>
</dbReference>
<dbReference type="Pfam" id="PF02639">
    <property type="entry name" value="DUF188"/>
    <property type="match status" value="1"/>
</dbReference>
<dbReference type="PANTHER" id="PTHR35146">
    <property type="entry name" value="UPF0178 PROTEIN YAII"/>
    <property type="match status" value="1"/>
</dbReference>
<evidence type="ECO:0000256" key="1">
    <source>
        <dbReference type="ARBA" id="ARBA00008522"/>
    </source>
</evidence>
<comment type="caution">
    <text evidence="3">The sequence shown here is derived from an EMBL/GenBank/DDBJ whole genome shotgun (WGS) entry which is preliminary data.</text>
</comment>